<evidence type="ECO:0008006" key="3">
    <source>
        <dbReference type="Google" id="ProtNLM"/>
    </source>
</evidence>
<keyword evidence="2" id="KW-1185">Reference proteome</keyword>
<accession>A0ABS7DAJ5</accession>
<dbReference type="RefSeq" id="WP_219873858.1">
    <property type="nucleotide sequence ID" value="NZ_JAHZIJ010000014.1"/>
</dbReference>
<evidence type="ECO:0000313" key="1">
    <source>
        <dbReference type="EMBL" id="MBW7476616.1"/>
    </source>
</evidence>
<dbReference type="EMBL" id="JAHZIJ010000014">
    <property type="protein sequence ID" value="MBW7476616.1"/>
    <property type="molecule type" value="Genomic_DNA"/>
</dbReference>
<name>A0ABS7DAJ5_9BACL</name>
<evidence type="ECO:0000313" key="2">
    <source>
        <dbReference type="Proteomes" id="UP000812277"/>
    </source>
</evidence>
<organism evidence="1 2">
    <name type="scientific">Paenibacillus oenotherae</name>
    <dbReference type="NCBI Taxonomy" id="1435645"/>
    <lineage>
        <taxon>Bacteria</taxon>
        <taxon>Bacillati</taxon>
        <taxon>Bacillota</taxon>
        <taxon>Bacilli</taxon>
        <taxon>Bacillales</taxon>
        <taxon>Paenibacillaceae</taxon>
        <taxon>Paenibacillus</taxon>
    </lineage>
</organism>
<sequence length="138" mass="15735">MSFCCGASMIGTNGTLKHYRTHIHNVPILFCPVCNRVDIHHKIENEYEILAEYAHGDGASEVDFLEYVDGEGDNLFENCVNNENEDPMDVVQNQIDMALDLLAFAKGIQDMTWETELKRRLGVLSKRRSKLRGRRTSC</sequence>
<gene>
    <name evidence="1" type="ORF">K0T92_18005</name>
</gene>
<reference evidence="1 2" key="1">
    <citation type="submission" date="2021-07" db="EMBL/GenBank/DDBJ databases">
        <title>Paenibacillus radiodurans sp. nov., isolated from the southeastern edge of Tengger Desert.</title>
        <authorList>
            <person name="Zhang G."/>
        </authorList>
    </citation>
    <scope>NUCLEOTIDE SEQUENCE [LARGE SCALE GENOMIC DNA]</scope>
    <source>
        <strain evidence="1 2">DT7-4</strain>
    </source>
</reference>
<proteinExistence type="predicted"/>
<protein>
    <recommendedName>
        <fullName evidence="3">YgiT-type zinc finger domain-containing protein</fullName>
    </recommendedName>
</protein>
<comment type="caution">
    <text evidence="1">The sequence shown here is derived from an EMBL/GenBank/DDBJ whole genome shotgun (WGS) entry which is preliminary data.</text>
</comment>
<dbReference type="Proteomes" id="UP000812277">
    <property type="component" value="Unassembled WGS sequence"/>
</dbReference>